<evidence type="ECO:0000313" key="2">
    <source>
        <dbReference type="Proteomes" id="UP000215453"/>
    </source>
</evidence>
<reference evidence="1 2" key="1">
    <citation type="submission" date="2016-10" db="EMBL/GenBank/DDBJ databases">
        <authorList>
            <person name="Varghese N."/>
        </authorList>
    </citation>
    <scope>NUCLEOTIDE SEQUENCE [LARGE SCALE GENOMIC DNA]</scope>
</reference>
<accession>A0A1Y6LSS5</accession>
<dbReference type="Proteomes" id="UP000215453">
    <property type="component" value="Chromosome 7"/>
</dbReference>
<organism evidence="1 2">
    <name type="scientific">Zymoseptoria tritici ST99CH_1A5</name>
    <dbReference type="NCBI Taxonomy" id="1276529"/>
    <lineage>
        <taxon>Eukaryota</taxon>
        <taxon>Fungi</taxon>
        <taxon>Dikarya</taxon>
        <taxon>Ascomycota</taxon>
        <taxon>Pezizomycotina</taxon>
        <taxon>Dothideomycetes</taxon>
        <taxon>Dothideomycetidae</taxon>
        <taxon>Mycosphaerellales</taxon>
        <taxon>Mycosphaerellaceae</taxon>
        <taxon>Zymoseptoria</taxon>
    </lineage>
</organism>
<dbReference type="EMBL" id="LT882682">
    <property type="protein sequence ID" value="SMY26510.1"/>
    <property type="molecule type" value="Genomic_DNA"/>
</dbReference>
<sequence length="242" mass="27047">MDTTKSSAAQRRHLTRTSTPLDAPMIDGWCGLPREMMEIIILEATTEAVMAPLRVTMTVYQPGQRRCIRAVDQEKWFAFADAIRVTKSSRRMLLRNVHADGSLELVSLTGYRPKRLYHPSPALLAHFGLIWRSMGFRTPSIDNLDAGSPIDEACVGAQVKFFVPLPRPGQPQSVVRIEIVSSINPIPVLTNSEVRRKVAGWLRFASWGPWAFGIQRDPPLAAPLPVPATVNGMRALLRWVEK</sequence>
<dbReference type="AlphaFoldDB" id="A0A1Y6LSS5"/>
<name>A0A1Y6LSS5_ZYMTR</name>
<gene>
    <name evidence="1" type="ORF">ZT1A5_G7953</name>
</gene>
<protein>
    <submittedName>
        <fullName evidence="1">Uncharacterized protein</fullName>
    </submittedName>
</protein>
<evidence type="ECO:0000313" key="1">
    <source>
        <dbReference type="EMBL" id="SMY26510.1"/>
    </source>
</evidence>
<proteinExistence type="predicted"/>